<gene>
    <name evidence="2" type="ORF">BXZ70DRAFT_1003223</name>
</gene>
<sequence>MTDIGRLTVPSPVRATASVGSPTATGSASPKSPKPEYETLSDPEALWRNHYSFLHDHGLQLRSRYKEGWMPSWDHTDKDPKQCDDGPPRLAPIRETANH</sequence>
<evidence type="ECO:0000313" key="3">
    <source>
        <dbReference type="Proteomes" id="UP000813824"/>
    </source>
</evidence>
<reference evidence="2" key="1">
    <citation type="journal article" date="2021" name="New Phytol.">
        <title>Evolutionary innovations through gain and loss of genes in the ectomycorrhizal Boletales.</title>
        <authorList>
            <person name="Wu G."/>
            <person name="Miyauchi S."/>
            <person name="Morin E."/>
            <person name="Kuo A."/>
            <person name="Drula E."/>
            <person name="Varga T."/>
            <person name="Kohler A."/>
            <person name="Feng B."/>
            <person name="Cao Y."/>
            <person name="Lipzen A."/>
            <person name="Daum C."/>
            <person name="Hundley H."/>
            <person name="Pangilinan J."/>
            <person name="Johnson J."/>
            <person name="Barry K."/>
            <person name="LaButti K."/>
            <person name="Ng V."/>
            <person name="Ahrendt S."/>
            <person name="Min B."/>
            <person name="Choi I.G."/>
            <person name="Park H."/>
            <person name="Plett J.M."/>
            <person name="Magnuson J."/>
            <person name="Spatafora J.W."/>
            <person name="Nagy L.G."/>
            <person name="Henrissat B."/>
            <person name="Grigoriev I.V."/>
            <person name="Yang Z.L."/>
            <person name="Xu J."/>
            <person name="Martin F.M."/>
        </authorList>
    </citation>
    <scope>NUCLEOTIDE SEQUENCE</scope>
    <source>
        <strain evidence="2">KKN 215</strain>
    </source>
</reference>
<feature type="region of interest" description="Disordered" evidence="1">
    <location>
        <begin position="70"/>
        <end position="99"/>
    </location>
</feature>
<feature type="region of interest" description="Disordered" evidence="1">
    <location>
        <begin position="1"/>
        <end position="41"/>
    </location>
</feature>
<comment type="caution">
    <text evidence="2">The sequence shown here is derived from an EMBL/GenBank/DDBJ whole genome shotgun (WGS) entry which is preliminary data.</text>
</comment>
<organism evidence="2 3">
    <name type="scientific">Cristinia sonorae</name>
    <dbReference type="NCBI Taxonomy" id="1940300"/>
    <lineage>
        <taxon>Eukaryota</taxon>
        <taxon>Fungi</taxon>
        <taxon>Dikarya</taxon>
        <taxon>Basidiomycota</taxon>
        <taxon>Agaricomycotina</taxon>
        <taxon>Agaricomycetes</taxon>
        <taxon>Agaricomycetidae</taxon>
        <taxon>Agaricales</taxon>
        <taxon>Pleurotineae</taxon>
        <taxon>Stephanosporaceae</taxon>
        <taxon>Cristinia</taxon>
    </lineage>
</organism>
<proteinExistence type="predicted"/>
<keyword evidence="3" id="KW-1185">Reference proteome</keyword>
<accession>A0A8K0UXR5</accession>
<name>A0A8K0UXR5_9AGAR</name>
<evidence type="ECO:0000313" key="2">
    <source>
        <dbReference type="EMBL" id="KAH8107786.1"/>
    </source>
</evidence>
<dbReference type="EMBL" id="JAEVFJ010000001">
    <property type="protein sequence ID" value="KAH8107786.1"/>
    <property type="molecule type" value="Genomic_DNA"/>
</dbReference>
<protein>
    <submittedName>
        <fullName evidence="2">Uncharacterized protein</fullName>
    </submittedName>
</protein>
<dbReference type="Proteomes" id="UP000813824">
    <property type="component" value="Unassembled WGS sequence"/>
</dbReference>
<evidence type="ECO:0000256" key="1">
    <source>
        <dbReference type="SAM" id="MobiDB-lite"/>
    </source>
</evidence>
<feature type="compositionally biased region" description="Polar residues" evidence="1">
    <location>
        <begin position="18"/>
        <end position="30"/>
    </location>
</feature>
<dbReference type="OrthoDB" id="5987198at2759"/>
<feature type="compositionally biased region" description="Basic and acidic residues" evidence="1">
    <location>
        <begin position="74"/>
        <end position="87"/>
    </location>
</feature>
<dbReference type="AlphaFoldDB" id="A0A8K0UXR5"/>